<dbReference type="Proteomes" id="UP000526003">
    <property type="component" value="Unassembled WGS sequence"/>
</dbReference>
<dbReference type="InterPro" id="IPR037049">
    <property type="entry name" value="DUF1214_C_sf"/>
</dbReference>
<dbReference type="PANTHER" id="PTHR36509:SF2">
    <property type="entry name" value="BLL3101 PROTEIN"/>
    <property type="match status" value="1"/>
</dbReference>
<comment type="caution">
    <text evidence="4">The sequence shown here is derived from an EMBL/GenBank/DDBJ whole genome shotgun (WGS) entry which is preliminary data.</text>
</comment>
<keyword evidence="5" id="KW-1185">Reference proteome</keyword>
<dbReference type="InterPro" id="IPR010621">
    <property type="entry name" value="DUF1214"/>
</dbReference>
<evidence type="ECO:0000259" key="2">
    <source>
        <dbReference type="Pfam" id="PF06742"/>
    </source>
</evidence>
<feature type="chain" id="PRO_5031062515" evidence="1">
    <location>
        <begin position="29"/>
        <end position="478"/>
    </location>
</feature>
<dbReference type="Gene3D" id="2.60.40.1610">
    <property type="entry name" value="Domain of unknown function DUF1254"/>
    <property type="match status" value="1"/>
</dbReference>
<feature type="domain" description="DUF1214" evidence="2">
    <location>
        <begin position="354"/>
        <end position="461"/>
    </location>
</feature>
<protein>
    <submittedName>
        <fullName evidence="4">DUF1254 domain-containing protein</fullName>
    </submittedName>
</protein>
<evidence type="ECO:0000259" key="3">
    <source>
        <dbReference type="Pfam" id="PF06863"/>
    </source>
</evidence>
<dbReference type="Pfam" id="PF06863">
    <property type="entry name" value="DUF1254"/>
    <property type="match status" value="1"/>
</dbReference>
<dbReference type="AlphaFoldDB" id="A0A7X1GBX1"/>
<dbReference type="Pfam" id="PF06742">
    <property type="entry name" value="DUF1214"/>
    <property type="match status" value="1"/>
</dbReference>
<dbReference type="InterPro" id="IPR010679">
    <property type="entry name" value="DUF1254"/>
</dbReference>
<dbReference type="EMBL" id="JACMYG010000002">
    <property type="protein sequence ID" value="MBC2688743.1"/>
    <property type="molecule type" value="Genomic_DNA"/>
</dbReference>
<keyword evidence="1" id="KW-0732">Signal</keyword>
<gene>
    <name evidence="4" type="ORF">H7995_02890</name>
</gene>
<feature type="domain" description="DUF1254" evidence="3">
    <location>
        <begin position="94"/>
        <end position="222"/>
    </location>
</feature>
<dbReference type="Gene3D" id="2.60.120.600">
    <property type="entry name" value="Domain of unknown function DUF1214, C-terminal domain"/>
    <property type="match status" value="1"/>
</dbReference>
<dbReference type="SUPFAM" id="SSF160935">
    <property type="entry name" value="VPA0735-like"/>
    <property type="match status" value="1"/>
</dbReference>
<proteinExistence type="predicted"/>
<feature type="signal peptide" evidence="1">
    <location>
        <begin position="1"/>
        <end position="28"/>
    </location>
</feature>
<dbReference type="InterPro" id="IPR037050">
    <property type="entry name" value="DUF1254_sf"/>
</dbReference>
<name>A0A7X1GBX1_9PSED</name>
<sequence>MPKNTLSQCCAIATLLLGSGLLSTTGFAQGQPDALLSMPTSQENIVAGLEADAYANGINAYVWGYPLVRMERVMRDYTKVPSPRPPTSYRAPLNQLGWAESLATPSAKDMPTANNDTLYLSAVVQLDEPYVLHVPDTADRYYVINVFNLWQELEHYVGRRTTGTAAGDYVLVPPGWQGTLPAGLKRLDVSTRKAWLWGRLHVKDGEDLAPLHSLQKQFTLRPLSQRNNPDYQPKSESLSALPAASNDGLDFFRELAAALKDNPVPPRDEALFAQFARFGLTARGFDPSRLTPAQKAGLLRALADGPKVAVSAMATAGTQRNGWTWATGLDSFGSNYPLRALVSGPYLGGQGEKEAMYPLRSTDAKGEQLTGAKRYVLHFKSTPPVDAFWSLTVYNAVDKMLVDNPIARYKLGSDTPGLKVRADGSFDVPLQAEQPNGEFAANWLPAPKGPFYMILRLYQPKDEVLKSQYELPQVQIHE</sequence>
<dbReference type="RefSeq" id="WP_185817948.1">
    <property type="nucleotide sequence ID" value="NZ_JACMYG010000002.1"/>
</dbReference>
<reference evidence="4 5" key="1">
    <citation type="submission" date="2020-08" db="EMBL/GenBank/DDBJ databases">
        <title>Pseudomonas sp. nov.</title>
        <authorList>
            <person name="Gieschler S."/>
            <person name="Fiedler G."/>
            <person name="Brinks E."/>
            <person name="Boehnlein C."/>
            <person name="Franz C.M.A.P."/>
            <person name="Kabisch J."/>
        </authorList>
    </citation>
    <scope>NUCLEOTIDE SEQUENCE [LARGE SCALE GENOMIC DNA]</scope>
    <source>
        <strain evidence="4 5">MBT-1</strain>
    </source>
</reference>
<evidence type="ECO:0000313" key="4">
    <source>
        <dbReference type="EMBL" id="MBC2688743.1"/>
    </source>
</evidence>
<dbReference type="PANTHER" id="PTHR36509">
    <property type="entry name" value="BLL3101 PROTEIN"/>
    <property type="match status" value="1"/>
</dbReference>
<evidence type="ECO:0000256" key="1">
    <source>
        <dbReference type="SAM" id="SignalP"/>
    </source>
</evidence>
<organism evidence="4 5">
    <name type="scientific">Pseudomonas kielensis</name>
    <dbReference type="NCBI Taxonomy" id="2762577"/>
    <lineage>
        <taxon>Bacteria</taxon>
        <taxon>Pseudomonadati</taxon>
        <taxon>Pseudomonadota</taxon>
        <taxon>Gammaproteobacteria</taxon>
        <taxon>Pseudomonadales</taxon>
        <taxon>Pseudomonadaceae</taxon>
        <taxon>Pseudomonas</taxon>
    </lineage>
</organism>
<accession>A0A7X1GBX1</accession>
<evidence type="ECO:0000313" key="5">
    <source>
        <dbReference type="Proteomes" id="UP000526003"/>
    </source>
</evidence>